<organism evidence="2 3">
    <name type="scientific">Elysia crispata</name>
    <name type="common">lettuce slug</name>
    <dbReference type="NCBI Taxonomy" id="231223"/>
    <lineage>
        <taxon>Eukaryota</taxon>
        <taxon>Metazoa</taxon>
        <taxon>Spiralia</taxon>
        <taxon>Lophotrochozoa</taxon>
        <taxon>Mollusca</taxon>
        <taxon>Gastropoda</taxon>
        <taxon>Heterobranchia</taxon>
        <taxon>Euthyneura</taxon>
        <taxon>Panpulmonata</taxon>
        <taxon>Sacoglossa</taxon>
        <taxon>Placobranchoidea</taxon>
        <taxon>Plakobranchidae</taxon>
        <taxon>Elysia</taxon>
    </lineage>
</organism>
<feature type="region of interest" description="Disordered" evidence="1">
    <location>
        <begin position="93"/>
        <end position="113"/>
    </location>
</feature>
<keyword evidence="3" id="KW-1185">Reference proteome</keyword>
<gene>
    <name evidence="2" type="ORF">RRG08_061854</name>
</gene>
<name>A0AAE1A559_9GAST</name>
<protein>
    <submittedName>
        <fullName evidence="2">Uncharacterized protein</fullName>
    </submittedName>
</protein>
<dbReference type="EMBL" id="JAWDGP010002678">
    <property type="protein sequence ID" value="KAK3780861.1"/>
    <property type="molecule type" value="Genomic_DNA"/>
</dbReference>
<feature type="compositionally biased region" description="Polar residues" evidence="1">
    <location>
        <begin position="94"/>
        <end position="113"/>
    </location>
</feature>
<evidence type="ECO:0000313" key="3">
    <source>
        <dbReference type="Proteomes" id="UP001283361"/>
    </source>
</evidence>
<proteinExistence type="predicted"/>
<evidence type="ECO:0000256" key="1">
    <source>
        <dbReference type="SAM" id="MobiDB-lite"/>
    </source>
</evidence>
<evidence type="ECO:0000313" key="2">
    <source>
        <dbReference type="EMBL" id="KAK3780861.1"/>
    </source>
</evidence>
<accession>A0AAE1A559</accession>
<dbReference type="Proteomes" id="UP001283361">
    <property type="component" value="Unassembled WGS sequence"/>
</dbReference>
<comment type="caution">
    <text evidence="2">The sequence shown here is derived from an EMBL/GenBank/DDBJ whole genome shotgun (WGS) entry which is preliminary data.</text>
</comment>
<dbReference type="AlphaFoldDB" id="A0AAE1A559"/>
<sequence>MMAELSQLQHCTAAGRREIQDALDLIRCRVYYSWRAQRVQRSAGIKEACVQSMMTPPRGEVGAQFTSCILFLFGDNNSIVKYFSRPALMRRTVNLPQQSEAPNHSPDNTGQKK</sequence>
<reference evidence="2" key="1">
    <citation type="journal article" date="2023" name="G3 (Bethesda)">
        <title>A reference genome for the long-term kleptoplast-retaining sea slug Elysia crispata morphotype clarki.</title>
        <authorList>
            <person name="Eastman K.E."/>
            <person name="Pendleton A.L."/>
            <person name="Shaikh M.A."/>
            <person name="Suttiyut T."/>
            <person name="Ogas R."/>
            <person name="Tomko P."/>
            <person name="Gavelis G."/>
            <person name="Widhalm J.R."/>
            <person name="Wisecaver J.H."/>
        </authorList>
    </citation>
    <scope>NUCLEOTIDE SEQUENCE</scope>
    <source>
        <strain evidence="2">ECLA1</strain>
    </source>
</reference>